<keyword evidence="3" id="KW-1185">Reference proteome</keyword>
<accession>A0AAD6WXS1</accession>
<gene>
    <name evidence="2" type="ORF">C8F04DRAFT_1267187</name>
</gene>
<reference evidence="2" key="1">
    <citation type="submission" date="2023-03" db="EMBL/GenBank/DDBJ databases">
        <title>Massive genome expansion in bonnet fungi (Mycena s.s.) driven by repeated elements and novel gene families across ecological guilds.</title>
        <authorList>
            <consortium name="Lawrence Berkeley National Laboratory"/>
            <person name="Harder C.B."/>
            <person name="Miyauchi S."/>
            <person name="Viragh M."/>
            <person name="Kuo A."/>
            <person name="Thoen E."/>
            <person name="Andreopoulos B."/>
            <person name="Lu D."/>
            <person name="Skrede I."/>
            <person name="Drula E."/>
            <person name="Henrissat B."/>
            <person name="Morin E."/>
            <person name="Kohler A."/>
            <person name="Barry K."/>
            <person name="LaButti K."/>
            <person name="Morin E."/>
            <person name="Salamov A."/>
            <person name="Lipzen A."/>
            <person name="Mereny Z."/>
            <person name="Hegedus B."/>
            <person name="Baldrian P."/>
            <person name="Stursova M."/>
            <person name="Weitz H."/>
            <person name="Taylor A."/>
            <person name="Grigoriev I.V."/>
            <person name="Nagy L.G."/>
            <person name="Martin F."/>
            <person name="Kauserud H."/>
        </authorList>
    </citation>
    <scope>NUCLEOTIDE SEQUENCE</scope>
    <source>
        <strain evidence="2">CBHHK200</strain>
    </source>
</reference>
<name>A0AAD6WXS1_9AGAR</name>
<proteinExistence type="predicted"/>
<dbReference type="AlphaFoldDB" id="A0AAD6WXS1"/>
<organism evidence="2 3">
    <name type="scientific">Mycena alexandri</name>
    <dbReference type="NCBI Taxonomy" id="1745969"/>
    <lineage>
        <taxon>Eukaryota</taxon>
        <taxon>Fungi</taxon>
        <taxon>Dikarya</taxon>
        <taxon>Basidiomycota</taxon>
        <taxon>Agaricomycotina</taxon>
        <taxon>Agaricomycetes</taxon>
        <taxon>Agaricomycetidae</taxon>
        <taxon>Agaricales</taxon>
        <taxon>Marasmiineae</taxon>
        <taxon>Mycenaceae</taxon>
        <taxon>Mycena</taxon>
    </lineage>
</organism>
<dbReference type="Proteomes" id="UP001218188">
    <property type="component" value="Unassembled WGS sequence"/>
</dbReference>
<dbReference type="EMBL" id="JARJCM010000126">
    <property type="protein sequence ID" value="KAJ7027276.1"/>
    <property type="molecule type" value="Genomic_DNA"/>
</dbReference>
<sequence length="313" mass="35337">MSHQDRNAVFQHSQNGEPGPHSDDALLYNGAARDNRVRALRGTIHNLRVTITSEPHRSQVFLRTLENNIRGLLGVASAMEGTFPVSRRELATLLNVTRAVRLLSSRIGLIFPQSVIAMLLARFAMLWLENDSAQRSAAAPMVGALAYVVHRARFVMPQLHIHAHKEIESYLGPDGPFDGWHAEKQWHNIGTSYYLPAMHTALPVASGARRDHLSEHYEQWILRKRIRAFTMSAQTVFGALLSSSELDVLKARVLLRHSISRFVHHLHLHKTQMRGRQAITRSQNILKRLNGELDLAWKVYGEAEMALQVLVGQ</sequence>
<comment type="caution">
    <text evidence="2">The sequence shown here is derived from an EMBL/GenBank/DDBJ whole genome shotgun (WGS) entry which is preliminary data.</text>
</comment>
<feature type="region of interest" description="Disordered" evidence="1">
    <location>
        <begin position="1"/>
        <end position="26"/>
    </location>
</feature>
<evidence type="ECO:0000313" key="3">
    <source>
        <dbReference type="Proteomes" id="UP001218188"/>
    </source>
</evidence>
<evidence type="ECO:0000313" key="2">
    <source>
        <dbReference type="EMBL" id="KAJ7027276.1"/>
    </source>
</evidence>
<evidence type="ECO:0000256" key="1">
    <source>
        <dbReference type="SAM" id="MobiDB-lite"/>
    </source>
</evidence>
<protein>
    <submittedName>
        <fullName evidence="2">Uncharacterized protein</fullName>
    </submittedName>
</protein>